<dbReference type="Pfam" id="PF00400">
    <property type="entry name" value="WD40"/>
    <property type="match status" value="7"/>
</dbReference>
<feature type="compositionally biased region" description="Polar residues" evidence="2">
    <location>
        <begin position="1"/>
        <end position="10"/>
    </location>
</feature>
<reference evidence="3 4" key="1">
    <citation type="submission" date="2006-10" db="EMBL/GenBank/DDBJ databases">
        <title>The Genome Sequence of Batrachochytrium dendrobatidis JEL423.</title>
        <authorList>
            <consortium name="The Broad Institute Genome Sequencing Platform"/>
            <person name="Birren B."/>
            <person name="Lander E."/>
            <person name="Galagan J."/>
            <person name="Cuomo C."/>
            <person name="Devon K."/>
            <person name="Jaffe D."/>
            <person name="Butler J."/>
            <person name="Alvarez P."/>
            <person name="Gnerre S."/>
            <person name="Grabherr M."/>
            <person name="Kleber M."/>
            <person name="Mauceli E."/>
            <person name="Brockman W."/>
            <person name="Young S."/>
            <person name="LaButti K."/>
            <person name="Sykes S."/>
            <person name="DeCaprio D."/>
            <person name="Crawford M."/>
            <person name="Koehrsen M."/>
            <person name="Engels R."/>
            <person name="Montgomery P."/>
            <person name="Pearson M."/>
            <person name="Howarth C."/>
            <person name="Larson L."/>
            <person name="White J."/>
            <person name="O'Leary S."/>
            <person name="Kodira C."/>
            <person name="Zeng Q."/>
            <person name="Yandava C."/>
            <person name="Alvarado L."/>
            <person name="Longcore J."/>
            <person name="James T."/>
        </authorList>
    </citation>
    <scope>NUCLEOTIDE SEQUENCE [LARGE SCALE GENOMIC DNA]</scope>
    <source>
        <strain evidence="3 4">JEL423</strain>
    </source>
</reference>
<feature type="compositionally biased region" description="Polar residues" evidence="2">
    <location>
        <begin position="40"/>
        <end position="62"/>
    </location>
</feature>
<dbReference type="InterPro" id="IPR036322">
    <property type="entry name" value="WD40_repeat_dom_sf"/>
</dbReference>
<feature type="region of interest" description="Disordered" evidence="2">
    <location>
        <begin position="27"/>
        <end position="81"/>
    </location>
</feature>
<name>A0A177WCS3_BATDL</name>
<dbReference type="EMBL" id="DS022301">
    <property type="protein sequence ID" value="OAJ37908.1"/>
    <property type="molecule type" value="Genomic_DNA"/>
</dbReference>
<protein>
    <recommendedName>
        <fullName evidence="5">Anaphase-promoting complex subunit 4 WD40 domain-containing protein</fullName>
    </recommendedName>
</protein>
<reference evidence="3 4" key="2">
    <citation type="submission" date="2016-05" db="EMBL/GenBank/DDBJ databases">
        <title>Lineage-specific infection strategies underlie the spectrum of fungal disease in amphibians.</title>
        <authorList>
            <person name="Cuomo C.A."/>
            <person name="Farrer R.A."/>
            <person name="James T."/>
            <person name="Longcore J."/>
            <person name="Birren B."/>
        </authorList>
    </citation>
    <scope>NUCLEOTIDE SEQUENCE [LARGE SCALE GENOMIC DNA]</scope>
    <source>
        <strain evidence="3 4">JEL423</strain>
    </source>
</reference>
<dbReference type="PROSITE" id="PS50294">
    <property type="entry name" value="WD_REPEATS_REGION"/>
    <property type="match status" value="1"/>
</dbReference>
<dbReference type="SUPFAM" id="SSF50998">
    <property type="entry name" value="Quinoprotein alcohol dehydrogenase-like"/>
    <property type="match status" value="1"/>
</dbReference>
<dbReference type="AlphaFoldDB" id="A0A177WCS3"/>
<evidence type="ECO:0000256" key="2">
    <source>
        <dbReference type="SAM" id="MobiDB-lite"/>
    </source>
</evidence>
<feature type="region of interest" description="Disordered" evidence="2">
    <location>
        <begin position="1"/>
        <end position="20"/>
    </location>
</feature>
<dbReference type="Gene3D" id="2.130.10.10">
    <property type="entry name" value="YVTN repeat-like/Quinoprotein amine dehydrogenase"/>
    <property type="match status" value="4"/>
</dbReference>
<keyword evidence="1" id="KW-0853">WD repeat</keyword>
<dbReference type="SMART" id="SM00320">
    <property type="entry name" value="WD40"/>
    <property type="match status" value="9"/>
</dbReference>
<dbReference type="InterPro" id="IPR001680">
    <property type="entry name" value="WD40_rpt"/>
</dbReference>
<feature type="repeat" description="WD" evidence="1">
    <location>
        <begin position="503"/>
        <end position="531"/>
    </location>
</feature>
<dbReference type="eggNOG" id="KOG1408">
    <property type="taxonomic scope" value="Eukaryota"/>
</dbReference>
<dbReference type="SUPFAM" id="SSF50978">
    <property type="entry name" value="WD40 repeat-like"/>
    <property type="match status" value="1"/>
</dbReference>
<dbReference type="PROSITE" id="PS50082">
    <property type="entry name" value="WD_REPEATS_2"/>
    <property type="match status" value="3"/>
</dbReference>
<dbReference type="PANTHER" id="PTHR45589:SF1">
    <property type="entry name" value="WD REPEAT DOMAIN 62, ISOFORM G"/>
    <property type="match status" value="1"/>
</dbReference>
<feature type="repeat" description="WD" evidence="1">
    <location>
        <begin position="451"/>
        <end position="490"/>
    </location>
</feature>
<proteinExistence type="predicted"/>
<dbReference type="InterPro" id="IPR052779">
    <property type="entry name" value="WDR62"/>
</dbReference>
<organism evidence="3 4">
    <name type="scientific">Batrachochytrium dendrobatidis (strain JEL423)</name>
    <dbReference type="NCBI Taxonomy" id="403673"/>
    <lineage>
        <taxon>Eukaryota</taxon>
        <taxon>Fungi</taxon>
        <taxon>Fungi incertae sedis</taxon>
        <taxon>Chytridiomycota</taxon>
        <taxon>Chytridiomycota incertae sedis</taxon>
        <taxon>Chytridiomycetes</taxon>
        <taxon>Rhizophydiales</taxon>
        <taxon>Rhizophydiales incertae sedis</taxon>
        <taxon>Batrachochytrium</taxon>
    </lineage>
</organism>
<evidence type="ECO:0000313" key="3">
    <source>
        <dbReference type="EMBL" id="OAJ37908.1"/>
    </source>
</evidence>
<dbReference type="VEuPathDB" id="FungiDB:BDEG_21878"/>
<dbReference type="Proteomes" id="UP000077115">
    <property type="component" value="Unassembled WGS sequence"/>
</dbReference>
<evidence type="ECO:0000313" key="4">
    <source>
        <dbReference type="Proteomes" id="UP000077115"/>
    </source>
</evidence>
<dbReference type="PANTHER" id="PTHR45589">
    <property type="entry name" value="WD REPEAT DOMAIN 62, ISOFORM G"/>
    <property type="match status" value="1"/>
</dbReference>
<feature type="repeat" description="WD" evidence="1">
    <location>
        <begin position="661"/>
        <end position="692"/>
    </location>
</feature>
<dbReference type="InterPro" id="IPR015943">
    <property type="entry name" value="WD40/YVTN_repeat-like_dom_sf"/>
</dbReference>
<sequence length="1258" mass="137263">MSYLNHVQQAHNKRKEDYNSLDTSQIKPHSVLPFQPPVHQPSSTSLAESTLDSKSTFTSKARTQYRTKKQKGSGEYASQKQLSVNNTTPAIVLERILGLTVTRPAGLAINPQRGLAAFTSGATAVLYHIQKQRQVSFIHISTGNNLVSDLAASLLRPSAAPIALRPITSLVFDTSGQYLALGETGHHPRVAVWDCDAQVILAELYGHKYGISSLCFSPDSSFIVSVGHQHDGFIYLWDWRLNQHLAGARIASKMDYATSLDISARHIACGGANGCIRMFEPSTLRYISTLPGPHSHMTQVSNTCSDNSLVIWDVSEPQQSKKRRTMMFHSSCVWGVEPIPYKQFGDATFGSCSSDGTIRIWSMDDIDAPNSYHNISAEVLHILYADEHAYRQSVTRNDMGAVDSASLNDKQEKLGIRCLKFSPDGSQLAAGDRNGIIRVYEFPQIREIVSLQAHNAEVISLDFSPSGPNLPMMLASASRDRLIHLFDASSLSHDGPFDLVQTFNDHTSTITGLKFSHNGQRLVSCSADKSVIFRKLDPPNPDTAYDVPHYTCYSNVPIRSTVYDMAIERSNKATVIITQDRRLVFMNTETGKVTHTRKPTLDASSSDLPHSSASAFSSNISSTLFINKVAIDPSGLFLATASSDKCIRIFDFLTGACLGRAVGHGDLITSLTFIDGGRRVVSASSDGCIFVWYICEAIRHRMARGQLISPVSSPQHATTLISSTASSPVSFTTTHAGTEYFQSNISTPVSFNTTDTNAALSVLSLKSSGEYNLAFKDKLEHKFDGSAPSGVFAFEFDESDLPVWARSSKESMNEDLIASRSITDRVQISIKGPWANRLDGNAITLYTEMPVLEPIVAATDSFSLRRRYSIESRSSPIKESNQSTFYNSPSVKAGHISAQPSAALSLAESSPTSLTNPSVDPVNITADIALGNNDPEKDIDTKAISKNILVSVMSGVHIVSKPDNTISDFAESDQIDKDTTADVALHDELIKPSTFFERGLFKQELDNLTFEEYMSDKGRLGRSESRMSISSQFFLNHSSQCIGKPDHVRQISQGTSANSSPIAYTEPVTLQSVTSTANAAHTQWDVSKSPLIASQFTFSKPNASLELPQPELSDITGMTNDLRISDHEPEQLEKTSEVVFHASNASITKPCKTLAETPTLTGSTLLTSNTDDVILAEVSLFKRLADKFAEQLLNTSGTTSNSTLRSIQDAMQYVNSISTHAISAQAKPDITKDASIKAMLEAYSGILVDAVKSKLENV</sequence>
<dbReference type="STRING" id="403673.A0A177WCS3"/>
<evidence type="ECO:0008006" key="5">
    <source>
        <dbReference type="Google" id="ProtNLM"/>
    </source>
</evidence>
<dbReference type="InterPro" id="IPR011047">
    <property type="entry name" value="Quinoprotein_ADH-like_sf"/>
</dbReference>
<accession>A0A177WCS3</accession>
<dbReference type="CDD" id="cd00200">
    <property type="entry name" value="WD40"/>
    <property type="match status" value="1"/>
</dbReference>
<evidence type="ECO:0000256" key="1">
    <source>
        <dbReference type="PROSITE-ProRule" id="PRU00221"/>
    </source>
</evidence>
<dbReference type="OrthoDB" id="6252103at2759"/>
<gene>
    <name evidence="3" type="ORF">BDEG_21878</name>
</gene>